<comment type="caution">
    <text evidence="3">The sequence shown here is derived from an EMBL/GenBank/DDBJ whole genome shotgun (WGS) entry which is preliminary data.</text>
</comment>
<evidence type="ECO:0000313" key="4">
    <source>
        <dbReference type="Proteomes" id="UP000076925"/>
    </source>
</evidence>
<name>A0A139WQ02_9CYAN</name>
<feature type="compositionally biased region" description="Polar residues" evidence="1">
    <location>
        <begin position="23"/>
        <end position="48"/>
    </location>
</feature>
<feature type="region of interest" description="Disordered" evidence="1">
    <location>
        <begin position="23"/>
        <end position="61"/>
    </location>
</feature>
<feature type="region of interest" description="Disordered" evidence="1">
    <location>
        <begin position="210"/>
        <end position="229"/>
    </location>
</feature>
<accession>A0A139WQ02</accession>
<dbReference type="RefSeq" id="WP_017740751.1">
    <property type="nucleotide sequence ID" value="NZ_KQ976356.1"/>
</dbReference>
<dbReference type="EMBL" id="ANNX02000078">
    <property type="protein sequence ID" value="KYC34509.1"/>
    <property type="molecule type" value="Genomic_DNA"/>
</dbReference>
<gene>
    <name evidence="3" type="ORF">WA1_50740</name>
</gene>
<dbReference type="AlphaFoldDB" id="A0A139WQ02"/>
<feature type="signal peptide" evidence="2">
    <location>
        <begin position="1"/>
        <end position="20"/>
    </location>
</feature>
<dbReference type="Proteomes" id="UP000076925">
    <property type="component" value="Unassembled WGS sequence"/>
</dbReference>
<feature type="chain" id="PRO_5007300381" description="Lipoprotein" evidence="2">
    <location>
        <begin position="21"/>
        <end position="229"/>
    </location>
</feature>
<keyword evidence="4" id="KW-1185">Reference proteome</keyword>
<sequence>MKKYLILGLLFLLFGCSSNKQDSVSAEPSAPTPSVSSYPDNSSLSQALPNGLPNEEKLEDTDSENDLIDSFYFDGNGVKVGLTVTADRACYLYVRRGTPNKLGEVEIESFQREKPGLWRGYQTQRALTQPAGNKLNIYQNEELVSNYENNAISSEALTALKELKEREKSFKLLLRQDLGASDSARRVYTEQCSKLRNFYYREELPPLTKDEKRDFERSLEKSKQKTDDN</sequence>
<organism evidence="3 4">
    <name type="scientific">Scytonema hofmannii PCC 7110</name>
    <dbReference type="NCBI Taxonomy" id="128403"/>
    <lineage>
        <taxon>Bacteria</taxon>
        <taxon>Bacillati</taxon>
        <taxon>Cyanobacteriota</taxon>
        <taxon>Cyanophyceae</taxon>
        <taxon>Nostocales</taxon>
        <taxon>Scytonemataceae</taxon>
        <taxon>Scytonema</taxon>
    </lineage>
</organism>
<evidence type="ECO:0008006" key="5">
    <source>
        <dbReference type="Google" id="ProtNLM"/>
    </source>
</evidence>
<proteinExistence type="predicted"/>
<keyword evidence="2" id="KW-0732">Signal</keyword>
<reference evidence="3 4" key="1">
    <citation type="journal article" date="2013" name="Genome Biol. Evol.">
        <title>Genomes of Stigonematalean cyanobacteria (subsection V) and the evolution of oxygenic photosynthesis from prokaryotes to plastids.</title>
        <authorList>
            <person name="Dagan T."/>
            <person name="Roettger M."/>
            <person name="Stucken K."/>
            <person name="Landan G."/>
            <person name="Koch R."/>
            <person name="Major P."/>
            <person name="Gould S.B."/>
            <person name="Goremykin V.V."/>
            <person name="Rippka R."/>
            <person name="Tandeau de Marsac N."/>
            <person name="Gugger M."/>
            <person name="Lockhart P.J."/>
            <person name="Allen J.F."/>
            <person name="Brune I."/>
            <person name="Maus I."/>
            <person name="Puhler A."/>
            <person name="Martin W.F."/>
        </authorList>
    </citation>
    <scope>NUCLEOTIDE SEQUENCE [LARGE SCALE GENOMIC DNA]</scope>
    <source>
        <strain evidence="3 4">PCC 7110</strain>
    </source>
</reference>
<protein>
    <recommendedName>
        <fullName evidence="5">Lipoprotein</fullName>
    </recommendedName>
</protein>
<evidence type="ECO:0000256" key="1">
    <source>
        <dbReference type="SAM" id="MobiDB-lite"/>
    </source>
</evidence>
<evidence type="ECO:0000256" key="2">
    <source>
        <dbReference type="SAM" id="SignalP"/>
    </source>
</evidence>
<dbReference type="PROSITE" id="PS51257">
    <property type="entry name" value="PROKAR_LIPOPROTEIN"/>
    <property type="match status" value="1"/>
</dbReference>
<dbReference type="OrthoDB" id="482740at2"/>
<evidence type="ECO:0000313" key="3">
    <source>
        <dbReference type="EMBL" id="KYC34509.1"/>
    </source>
</evidence>